<dbReference type="OrthoDB" id="9782629at2"/>
<dbReference type="InterPro" id="IPR029479">
    <property type="entry name" value="Nitroreductase"/>
</dbReference>
<name>A0A518D4F1_9BACT</name>
<dbReference type="PANTHER" id="PTHR43673">
    <property type="entry name" value="NAD(P)H NITROREDUCTASE YDGI-RELATED"/>
    <property type="match status" value="1"/>
</dbReference>
<dbReference type="Pfam" id="PF00881">
    <property type="entry name" value="Nitroreductase"/>
    <property type="match status" value="1"/>
</dbReference>
<dbReference type="PANTHER" id="PTHR43673:SF10">
    <property type="entry name" value="NADH DEHYDROGENASE_NAD(P)H NITROREDUCTASE XCC3605-RELATED"/>
    <property type="match status" value="1"/>
</dbReference>
<gene>
    <name evidence="4" type="ORF">Pla163_34970</name>
</gene>
<protein>
    <submittedName>
        <fullName evidence="4">Malonic semialdehyde reductase</fullName>
    </submittedName>
</protein>
<dbReference type="SUPFAM" id="SSF55469">
    <property type="entry name" value="FMN-dependent nitroreductase-like"/>
    <property type="match status" value="1"/>
</dbReference>
<dbReference type="EMBL" id="CP036290">
    <property type="protein sequence ID" value="QDU86346.1"/>
    <property type="molecule type" value="Genomic_DNA"/>
</dbReference>
<accession>A0A518D4F1</accession>
<dbReference type="CDD" id="cd02138">
    <property type="entry name" value="TdsD-like"/>
    <property type="match status" value="1"/>
</dbReference>
<dbReference type="GO" id="GO:0016491">
    <property type="term" value="F:oxidoreductase activity"/>
    <property type="evidence" value="ECO:0007669"/>
    <property type="project" value="UniProtKB-KW"/>
</dbReference>
<dbReference type="RefSeq" id="WP_145191402.1">
    <property type="nucleotide sequence ID" value="NZ_CP036290.1"/>
</dbReference>
<evidence type="ECO:0000313" key="4">
    <source>
        <dbReference type="EMBL" id="QDU86346.1"/>
    </source>
</evidence>
<dbReference type="Gene3D" id="3.40.109.10">
    <property type="entry name" value="NADH Oxidase"/>
    <property type="match status" value="1"/>
</dbReference>
<evidence type="ECO:0000256" key="1">
    <source>
        <dbReference type="ARBA" id="ARBA00007118"/>
    </source>
</evidence>
<dbReference type="Proteomes" id="UP000319342">
    <property type="component" value="Chromosome"/>
</dbReference>
<dbReference type="AlphaFoldDB" id="A0A518D4F1"/>
<comment type="similarity">
    <text evidence="1">Belongs to the nitroreductase family.</text>
</comment>
<feature type="domain" description="Nitroreductase" evidence="3">
    <location>
        <begin position="18"/>
        <end position="165"/>
    </location>
</feature>
<sequence>MSTTDRRATSAQPLHDLIAERWSPRAFDGRTVTKEQLRALFEAARWAPSCFNDQPWTYVVGVKGASDDGGAWQKVHDALVPANQAWAHRAPVLAIAVARLGFVFNGNPNRHALYDTGAASMSLTYQAQAMGLVVHQMGGFDVDAARTAFGIEDTHDPIAALAIGYAAPADVLDGDMRERELAPRERRAVNETFFGGTFGTAHPAAN</sequence>
<organism evidence="4 5">
    <name type="scientific">Rohdeia mirabilis</name>
    <dbReference type="NCBI Taxonomy" id="2528008"/>
    <lineage>
        <taxon>Bacteria</taxon>
        <taxon>Pseudomonadati</taxon>
        <taxon>Planctomycetota</taxon>
        <taxon>Planctomycetia</taxon>
        <taxon>Planctomycetia incertae sedis</taxon>
        <taxon>Rohdeia</taxon>
    </lineage>
</organism>
<evidence type="ECO:0000259" key="3">
    <source>
        <dbReference type="Pfam" id="PF00881"/>
    </source>
</evidence>
<evidence type="ECO:0000313" key="5">
    <source>
        <dbReference type="Proteomes" id="UP000319342"/>
    </source>
</evidence>
<evidence type="ECO:0000256" key="2">
    <source>
        <dbReference type="ARBA" id="ARBA00023002"/>
    </source>
</evidence>
<keyword evidence="5" id="KW-1185">Reference proteome</keyword>
<keyword evidence="2" id="KW-0560">Oxidoreductase</keyword>
<proteinExistence type="inferred from homology"/>
<dbReference type="InterPro" id="IPR000415">
    <property type="entry name" value="Nitroreductase-like"/>
</dbReference>
<reference evidence="4 5" key="1">
    <citation type="submission" date="2019-02" db="EMBL/GenBank/DDBJ databases">
        <title>Deep-cultivation of Planctomycetes and their phenomic and genomic characterization uncovers novel biology.</title>
        <authorList>
            <person name="Wiegand S."/>
            <person name="Jogler M."/>
            <person name="Boedeker C."/>
            <person name="Pinto D."/>
            <person name="Vollmers J."/>
            <person name="Rivas-Marin E."/>
            <person name="Kohn T."/>
            <person name="Peeters S.H."/>
            <person name="Heuer A."/>
            <person name="Rast P."/>
            <person name="Oberbeckmann S."/>
            <person name="Bunk B."/>
            <person name="Jeske O."/>
            <person name="Meyerdierks A."/>
            <person name="Storesund J.E."/>
            <person name="Kallscheuer N."/>
            <person name="Luecker S."/>
            <person name="Lage O.M."/>
            <person name="Pohl T."/>
            <person name="Merkel B.J."/>
            <person name="Hornburger P."/>
            <person name="Mueller R.-W."/>
            <person name="Bruemmer F."/>
            <person name="Labrenz M."/>
            <person name="Spormann A.M."/>
            <person name="Op den Camp H."/>
            <person name="Overmann J."/>
            <person name="Amann R."/>
            <person name="Jetten M.S.M."/>
            <person name="Mascher T."/>
            <person name="Medema M.H."/>
            <person name="Devos D.P."/>
            <person name="Kaster A.-K."/>
            <person name="Ovreas L."/>
            <person name="Rohde M."/>
            <person name="Galperin M.Y."/>
            <person name="Jogler C."/>
        </authorList>
    </citation>
    <scope>NUCLEOTIDE SEQUENCE [LARGE SCALE GENOMIC DNA]</scope>
    <source>
        <strain evidence="4 5">Pla163</strain>
    </source>
</reference>